<evidence type="ECO:0000256" key="1">
    <source>
        <dbReference type="ARBA" id="ARBA00004953"/>
    </source>
</evidence>
<evidence type="ECO:0000313" key="7">
    <source>
        <dbReference type="EMBL" id="GGM02117.1"/>
    </source>
</evidence>
<dbReference type="Gene3D" id="3.40.1010.10">
    <property type="entry name" value="Cobalt-precorrin-4 Transmethylase, Domain 1"/>
    <property type="match status" value="1"/>
</dbReference>
<feature type="domain" description="Tetrapyrrole methylase" evidence="6">
    <location>
        <begin position="13"/>
        <end position="195"/>
    </location>
</feature>
<dbReference type="GO" id="GO:0032259">
    <property type="term" value="P:methylation"/>
    <property type="evidence" value="ECO:0007669"/>
    <property type="project" value="UniProtKB-KW"/>
</dbReference>
<proteinExistence type="predicted"/>
<dbReference type="Gene3D" id="3.40.50.150">
    <property type="entry name" value="Vaccinia Virus protein VP39"/>
    <property type="match status" value="1"/>
</dbReference>
<dbReference type="NCBIfam" id="TIGR02469">
    <property type="entry name" value="CbiT"/>
    <property type="match status" value="1"/>
</dbReference>
<protein>
    <submittedName>
        <fullName evidence="7">Precorrin-6Y methyltransferase</fullName>
    </submittedName>
</protein>
<comment type="caution">
    <text evidence="7">The sequence shown here is derived from an EMBL/GenBank/DDBJ whole genome shotgun (WGS) entry which is preliminary data.</text>
</comment>
<dbReference type="Pfam" id="PF00590">
    <property type="entry name" value="TP_methylase"/>
    <property type="match status" value="1"/>
</dbReference>
<dbReference type="EMBL" id="BMNW01000002">
    <property type="protein sequence ID" value="GGM02117.1"/>
    <property type="molecule type" value="Genomic_DNA"/>
</dbReference>
<dbReference type="InterPro" id="IPR029063">
    <property type="entry name" value="SAM-dependent_MTases_sf"/>
</dbReference>
<dbReference type="InterPro" id="IPR035996">
    <property type="entry name" value="4pyrrol_Methylase_sf"/>
</dbReference>
<dbReference type="Proteomes" id="UP000616499">
    <property type="component" value="Unassembled WGS sequence"/>
</dbReference>
<dbReference type="PANTHER" id="PTHR43182">
    <property type="entry name" value="COBALT-PRECORRIN-6B C(15)-METHYLTRANSFERASE (DECARBOXYLATING)"/>
    <property type="match status" value="1"/>
</dbReference>
<reference evidence="8" key="1">
    <citation type="journal article" date="2019" name="Int. J. Syst. Evol. Microbiol.">
        <title>The Global Catalogue of Microorganisms (GCM) 10K type strain sequencing project: providing services to taxonomists for standard genome sequencing and annotation.</title>
        <authorList>
            <consortium name="The Broad Institute Genomics Platform"/>
            <consortium name="The Broad Institute Genome Sequencing Center for Infectious Disease"/>
            <person name="Wu L."/>
            <person name="Ma J."/>
        </authorList>
    </citation>
    <scope>NUCLEOTIDE SEQUENCE [LARGE SCALE GENOMIC DNA]</scope>
    <source>
        <strain evidence="8">JCM 13501</strain>
    </source>
</reference>
<dbReference type="PIRSF" id="PIRSF036428">
    <property type="entry name" value="CobL"/>
    <property type="match status" value="1"/>
</dbReference>
<keyword evidence="8" id="KW-1185">Reference proteome</keyword>
<dbReference type="GO" id="GO:0008168">
    <property type="term" value="F:methyltransferase activity"/>
    <property type="evidence" value="ECO:0007669"/>
    <property type="project" value="UniProtKB-KW"/>
</dbReference>
<dbReference type="RefSeq" id="WP_188865172.1">
    <property type="nucleotide sequence ID" value="NZ_BMNW01000002.1"/>
</dbReference>
<dbReference type="CDD" id="cd02440">
    <property type="entry name" value="AdoMet_MTases"/>
    <property type="match status" value="1"/>
</dbReference>
<dbReference type="CDD" id="cd11644">
    <property type="entry name" value="Precorrin-6Y-MT"/>
    <property type="match status" value="1"/>
</dbReference>
<dbReference type="InterPro" id="IPR006365">
    <property type="entry name" value="Cbl_synth_CobL"/>
</dbReference>
<name>A0ABQ2GLD8_9PSED</name>
<organism evidence="7 8">
    <name type="scientific">Pseudomonas asuensis</name>
    <dbReference type="NCBI Taxonomy" id="1825787"/>
    <lineage>
        <taxon>Bacteria</taxon>
        <taxon>Pseudomonadati</taxon>
        <taxon>Pseudomonadota</taxon>
        <taxon>Gammaproteobacteria</taxon>
        <taxon>Pseudomonadales</taxon>
        <taxon>Pseudomonadaceae</taxon>
        <taxon>Pseudomonas</taxon>
    </lineage>
</organism>
<keyword evidence="2" id="KW-0169">Cobalamin biosynthesis</keyword>
<dbReference type="NCBIfam" id="TIGR02467">
    <property type="entry name" value="CbiE"/>
    <property type="match status" value="1"/>
</dbReference>
<dbReference type="SUPFAM" id="SSF53790">
    <property type="entry name" value="Tetrapyrrole methylase"/>
    <property type="match status" value="1"/>
</dbReference>
<dbReference type="InterPro" id="IPR012818">
    <property type="entry name" value="CbiE"/>
</dbReference>
<evidence type="ECO:0000256" key="5">
    <source>
        <dbReference type="ARBA" id="ARBA00022691"/>
    </source>
</evidence>
<dbReference type="Gene3D" id="3.30.950.10">
    <property type="entry name" value="Methyltransferase, Cobalt-precorrin-4 Transmethylase, Domain 2"/>
    <property type="match status" value="1"/>
</dbReference>
<evidence type="ECO:0000256" key="2">
    <source>
        <dbReference type="ARBA" id="ARBA00022573"/>
    </source>
</evidence>
<dbReference type="InterPro" id="IPR014008">
    <property type="entry name" value="Cbl_synth_MTase_CbiT"/>
</dbReference>
<evidence type="ECO:0000259" key="6">
    <source>
        <dbReference type="Pfam" id="PF00590"/>
    </source>
</evidence>
<dbReference type="InterPro" id="IPR014777">
    <property type="entry name" value="4pyrrole_Mease_sub1"/>
</dbReference>
<dbReference type="InterPro" id="IPR000878">
    <property type="entry name" value="4pyrrol_Mease"/>
</dbReference>
<evidence type="ECO:0000256" key="3">
    <source>
        <dbReference type="ARBA" id="ARBA00022603"/>
    </source>
</evidence>
<dbReference type="SUPFAM" id="SSF53335">
    <property type="entry name" value="S-adenosyl-L-methionine-dependent methyltransferases"/>
    <property type="match status" value="1"/>
</dbReference>
<keyword evidence="4" id="KW-0808">Transferase</keyword>
<dbReference type="InterPro" id="IPR014776">
    <property type="entry name" value="4pyrrole_Mease_sub2"/>
</dbReference>
<sequence length="421" mass="45613">MTERIWRGPTLEVIGLGLAGEALSAEARHALDTAELVIGAPRHFEALERLGLTVPRRAYFPSPFSALWSLLAKHADQCIALLASGDPLFYGLGGHLRKHLDPEQLRFYPAVSSIQAAFARLGQPWQDAEVVSLHGRPLSSLRACLKVNRWYAALTDARSHPAAIAGELLAAGFTDSTVWVAEDLGTHDERVSSHPANQLSASTDTFSLLNVVIFKTLGAGGVLPEFPGIADTAFSTDSDEAGKGLLTKREVRLCALSLIEPRAADIGWDIGAGCGGIAVEWARWNAYGQVHALEYHPERLRHLSTNREHFGVVKNLHIHEGRAPEALTELPAPTVIFVGGGGRDLATILEACWSQLPSGGRLIATAVTEEARVALHSFAQAIPVPTEDEWIQLAVSRGDYLAGQRLLRPHLPVLLFKRIKP</sequence>
<gene>
    <name evidence="7" type="ORF">GCM10009425_11750</name>
</gene>
<accession>A0ABQ2GLD8</accession>
<keyword evidence="5" id="KW-0949">S-adenosyl-L-methionine</keyword>
<dbReference type="InterPro" id="IPR050714">
    <property type="entry name" value="Cobalamin_biosynth_MTase"/>
</dbReference>
<comment type="pathway">
    <text evidence="1">Cofactor biosynthesis; adenosylcobalamin biosynthesis.</text>
</comment>
<dbReference type="PANTHER" id="PTHR43182:SF1">
    <property type="entry name" value="COBALT-PRECORRIN-7 C(5)-METHYLTRANSFERASE"/>
    <property type="match status" value="1"/>
</dbReference>
<evidence type="ECO:0000313" key="8">
    <source>
        <dbReference type="Proteomes" id="UP000616499"/>
    </source>
</evidence>
<evidence type="ECO:0000256" key="4">
    <source>
        <dbReference type="ARBA" id="ARBA00022679"/>
    </source>
</evidence>
<keyword evidence="3 7" id="KW-0489">Methyltransferase</keyword>